<comment type="similarity">
    <text evidence="1">Belongs to the peptidase S1 family.</text>
</comment>
<feature type="chain" id="PRO_5018232241" evidence="8">
    <location>
        <begin position="20"/>
        <end position="260"/>
    </location>
</feature>
<dbReference type="SUPFAM" id="SSF50494">
    <property type="entry name" value="Trypsin-like serine proteases"/>
    <property type="match status" value="1"/>
</dbReference>
<dbReference type="PANTHER" id="PTHR24276:SF91">
    <property type="entry name" value="AT26814P-RELATED"/>
    <property type="match status" value="1"/>
</dbReference>
<dbReference type="InterPro" id="IPR001254">
    <property type="entry name" value="Trypsin_dom"/>
</dbReference>
<dbReference type="Pfam" id="PF00089">
    <property type="entry name" value="Trypsin"/>
    <property type="match status" value="1"/>
</dbReference>
<dbReference type="InterPro" id="IPR001314">
    <property type="entry name" value="Peptidase_S1A"/>
</dbReference>
<dbReference type="FunFam" id="2.40.10.10:FF:000077">
    <property type="entry name" value="Predicted protein"/>
    <property type="match status" value="1"/>
</dbReference>
<dbReference type="PROSITE" id="PS00134">
    <property type="entry name" value="TRYPSIN_HIS"/>
    <property type="match status" value="1"/>
</dbReference>
<keyword evidence="5" id="KW-0720">Serine protease</keyword>
<dbReference type="CDD" id="cd00190">
    <property type="entry name" value="Tryp_SPc"/>
    <property type="match status" value="1"/>
</dbReference>
<evidence type="ECO:0000256" key="3">
    <source>
        <dbReference type="ARBA" id="ARBA00022729"/>
    </source>
</evidence>
<keyword evidence="6" id="KW-0865">Zymogen</keyword>
<reference evidence="10" key="1">
    <citation type="journal article" date="2018" name="Proc. R. Soc. B">
        <title>Evolutionary and structural analyses uncover a role for solvent interactions in the diversification of cocoonases in butterflies.</title>
        <authorList>
            <person name="Smith G."/>
            <person name="Kelly J.E."/>
            <person name="Macias-Munoz A."/>
            <person name="Butts C.T."/>
            <person name="Martin R.W."/>
            <person name="Briscoe A.D."/>
        </authorList>
    </citation>
    <scope>NUCLEOTIDE SEQUENCE</scope>
</reference>
<dbReference type="PRINTS" id="PR00722">
    <property type="entry name" value="CHYMOTRYPSIN"/>
</dbReference>
<dbReference type="InterPro" id="IPR043504">
    <property type="entry name" value="Peptidase_S1_PA_chymotrypsin"/>
</dbReference>
<dbReference type="AlphaFoldDB" id="A0A3G2LYE2"/>
<organism evidence="10">
    <name type="scientific">Heliconius aoede</name>
    <dbReference type="NCBI Taxonomy" id="33457"/>
    <lineage>
        <taxon>Eukaryota</taxon>
        <taxon>Metazoa</taxon>
        <taxon>Ecdysozoa</taxon>
        <taxon>Arthropoda</taxon>
        <taxon>Hexapoda</taxon>
        <taxon>Insecta</taxon>
        <taxon>Pterygota</taxon>
        <taxon>Neoptera</taxon>
        <taxon>Endopterygota</taxon>
        <taxon>Lepidoptera</taxon>
        <taxon>Glossata</taxon>
        <taxon>Ditrysia</taxon>
        <taxon>Papilionoidea</taxon>
        <taxon>Nymphalidae</taxon>
        <taxon>Heliconiinae</taxon>
        <taxon>Heliconiini</taxon>
        <taxon>Heliconius</taxon>
    </lineage>
</organism>
<keyword evidence="4" id="KW-0378">Hydrolase</keyword>
<dbReference type="EMBL" id="MG774893">
    <property type="protein sequence ID" value="AYN79048.1"/>
    <property type="molecule type" value="mRNA"/>
</dbReference>
<dbReference type="GO" id="GO:0006508">
    <property type="term" value="P:proteolysis"/>
    <property type="evidence" value="ECO:0007669"/>
    <property type="project" value="UniProtKB-KW"/>
</dbReference>
<feature type="signal peptide" evidence="8">
    <location>
        <begin position="1"/>
        <end position="19"/>
    </location>
</feature>
<dbReference type="GO" id="GO:0004252">
    <property type="term" value="F:serine-type endopeptidase activity"/>
    <property type="evidence" value="ECO:0007669"/>
    <property type="project" value="InterPro"/>
</dbReference>
<dbReference type="PROSITE" id="PS50240">
    <property type="entry name" value="TRYPSIN_DOM"/>
    <property type="match status" value="1"/>
</dbReference>
<evidence type="ECO:0000259" key="9">
    <source>
        <dbReference type="PROSITE" id="PS50240"/>
    </source>
</evidence>
<evidence type="ECO:0000256" key="5">
    <source>
        <dbReference type="ARBA" id="ARBA00022825"/>
    </source>
</evidence>
<dbReference type="PANTHER" id="PTHR24276">
    <property type="entry name" value="POLYSERASE-RELATED"/>
    <property type="match status" value="1"/>
</dbReference>
<dbReference type="SMART" id="SM00020">
    <property type="entry name" value="Tryp_SPc"/>
    <property type="match status" value="1"/>
</dbReference>
<keyword evidence="3 8" id="KW-0732">Signal</keyword>
<keyword evidence="7" id="KW-1015">Disulfide bond</keyword>
<protein>
    <submittedName>
        <fullName evidence="10">Cooconase 5</fullName>
    </submittedName>
</protein>
<accession>A0A3G2LYE2</accession>
<evidence type="ECO:0000256" key="1">
    <source>
        <dbReference type="ARBA" id="ARBA00007664"/>
    </source>
</evidence>
<dbReference type="Gene3D" id="2.40.10.10">
    <property type="entry name" value="Trypsin-like serine proteases"/>
    <property type="match status" value="1"/>
</dbReference>
<name>A0A3G2LYE2_9NEOP</name>
<keyword evidence="2" id="KW-0645">Protease</keyword>
<evidence type="ECO:0000256" key="4">
    <source>
        <dbReference type="ARBA" id="ARBA00022801"/>
    </source>
</evidence>
<dbReference type="InterPro" id="IPR009003">
    <property type="entry name" value="Peptidase_S1_PA"/>
</dbReference>
<dbReference type="InterPro" id="IPR050430">
    <property type="entry name" value="Peptidase_S1"/>
</dbReference>
<feature type="domain" description="Peptidase S1" evidence="9">
    <location>
        <begin position="32"/>
        <end position="259"/>
    </location>
</feature>
<evidence type="ECO:0000256" key="2">
    <source>
        <dbReference type="ARBA" id="ARBA00022670"/>
    </source>
</evidence>
<evidence type="ECO:0000256" key="7">
    <source>
        <dbReference type="ARBA" id="ARBA00023157"/>
    </source>
</evidence>
<evidence type="ECO:0000313" key="10">
    <source>
        <dbReference type="EMBL" id="AYN79048.1"/>
    </source>
</evidence>
<evidence type="ECO:0000256" key="6">
    <source>
        <dbReference type="ARBA" id="ARBA00023145"/>
    </source>
</evidence>
<dbReference type="InterPro" id="IPR018114">
    <property type="entry name" value="TRYPSIN_HIS"/>
</dbReference>
<sequence length="260" mass="28271">MKLFLVLIFLIFLVSDVLCKKRRQTKSFDNKIVGGYSTTIENFPYQVRLILQKGNVYYGCGGSIISPHYVLTAAHCLTGISKVFIRTGSTRASSGGVQYTSTNFTRHPNYNERNVDYDVGLVSPSTPIQLDNRTKVVTLASRNSELKSGTPVLVTGWGSTSENGASSDTLMAVEVPTVSNDECRKKYRSLTERMFCAGVPQGGKDSCQGDSGGPAVIKSSRVQLGIVSFGVGCARRGYPGVYSKISNSGIRDWIQKVARV</sequence>
<evidence type="ECO:0000256" key="8">
    <source>
        <dbReference type="SAM" id="SignalP"/>
    </source>
</evidence>
<proteinExistence type="evidence at transcript level"/>